<dbReference type="GO" id="GO:0003700">
    <property type="term" value="F:DNA-binding transcription factor activity"/>
    <property type="evidence" value="ECO:0007669"/>
    <property type="project" value="InterPro"/>
</dbReference>
<dbReference type="InterPro" id="IPR050679">
    <property type="entry name" value="Bact_HTH_transcr_reg"/>
</dbReference>
<dbReference type="EMBL" id="AZFM01000026">
    <property type="protein sequence ID" value="KRL89278.1"/>
    <property type="molecule type" value="Genomic_DNA"/>
</dbReference>
<dbReference type="PANTHER" id="PTHR44846:SF4">
    <property type="entry name" value="HTH GNTR-TYPE DOMAIN-CONTAINING PROTEIN"/>
    <property type="match status" value="1"/>
</dbReference>
<keyword evidence="1" id="KW-0805">Transcription regulation</keyword>
<name>A0A0R1U8A4_9LACO</name>
<dbReference type="CDD" id="cd07377">
    <property type="entry name" value="WHTH_GntR"/>
    <property type="match status" value="1"/>
</dbReference>
<dbReference type="Gene3D" id="3.40.1410.10">
    <property type="entry name" value="Chorismate lyase-like"/>
    <property type="match status" value="1"/>
</dbReference>
<evidence type="ECO:0000259" key="4">
    <source>
        <dbReference type="PROSITE" id="PS50949"/>
    </source>
</evidence>
<dbReference type="Pfam" id="PF07702">
    <property type="entry name" value="UTRA"/>
    <property type="match status" value="1"/>
</dbReference>
<protein>
    <submittedName>
        <fullName evidence="5">Transcriptional regulator</fullName>
    </submittedName>
</protein>
<dbReference type="Pfam" id="PF00392">
    <property type="entry name" value="GntR"/>
    <property type="match status" value="1"/>
</dbReference>
<keyword evidence="6" id="KW-1185">Reference proteome</keyword>
<dbReference type="Proteomes" id="UP000051036">
    <property type="component" value="Unassembled WGS sequence"/>
</dbReference>
<dbReference type="SUPFAM" id="SSF46785">
    <property type="entry name" value="Winged helix' DNA-binding domain"/>
    <property type="match status" value="1"/>
</dbReference>
<dbReference type="GO" id="GO:0003677">
    <property type="term" value="F:DNA binding"/>
    <property type="evidence" value="ECO:0007669"/>
    <property type="project" value="UniProtKB-KW"/>
</dbReference>
<accession>A0A0R1U8A4</accession>
<dbReference type="InterPro" id="IPR036390">
    <property type="entry name" value="WH_DNA-bd_sf"/>
</dbReference>
<dbReference type="SUPFAM" id="SSF64288">
    <property type="entry name" value="Chorismate lyase-like"/>
    <property type="match status" value="1"/>
</dbReference>
<evidence type="ECO:0000256" key="1">
    <source>
        <dbReference type="ARBA" id="ARBA00023015"/>
    </source>
</evidence>
<dbReference type="PROSITE" id="PS50949">
    <property type="entry name" value="HTH_GNTR"/>
    <property type="match status" value="1"/>
</dbReference>
<dbReference type="SMART" id="SM00345">
    <property type="entry name" value="HTH_GNTR"/>
    <property type="match status" value="1"/>
</dbReference>
<dbReference type="STRING" id="1423763.FC46_GL000895"/>
<dbReference type="InterPro" id="IPR028978">
    <property type="entry name" value="Chorismate_lyase_/UTRA_dom_sf"/>
</dbReference>
<dbReference type="GO" id="GO:0045892">
    <property type="term" value="P:negative regulation of DNA-templated transcription"/>
    <property type="evidence" value="ECO:0007669"/>
    <property type="project" value="TreeGrafter"/>
</dbReference>
<gene>
    <name evidence="5" type="ORF">FC46_GL000895</name>
</gene>
<dbReference type="InterPro" id="IPR036388">
    <property type="entry name" value="WH-like_DNA-bd_sf"/>
</dbReference>
<feature type="domain" description="HTH gntR-type" evidence="4">
    <location>
        <begin position="4"/>
        <end position="72"/>
    </location>
</feature>
<dbReference type="InterPro" id="IPR000524">
    <property type="entry name" value="Tscrpt_reg_HTH_GntR"/>
</dbReference>
<evidence type="ECO:0000256" key="2">
    <source>
        <dbReference type="ARBA" id="ARBA00023125"/>
    </source>
</evidence>
<comment type="caution">
    <text evidence="5">The sequence shown here is derived from an EMBL/GenBank/DDBJ whole genome shotgun (WGS) entry which is preliminary data.</text>
</comment>
<organism evidence="5 6">
    <name type="scientific">Lactobacillus kalixensis DSM 16043</name>
    <dbReference type="NCBI Taxonomy" id="1423763"/>
    <lineage>
        <taxon>Bacteria</taxon>
        <taxon>Bacillati</taxon>
        <taxon>Bacillota</taxon>
        <taxon>Bacilli</taxon>
        <taxon>Lactobacillales</taxon>
        <taxon>Lactobacillaceae</taxon>
        <taxon>Lactobacillus</taxon>
    </lineage>
</organism>
<keyword evidence="3" id="KW-0804">Transcription</keyword>
<evidence type="ECO:0000313" key="6">
    <source>
        <dbReference type="Proteomes" id="UP000051036"/>
    </source>
</evidence>
<dbReference type="PANTHER" id="PTHR44846">
    <property type="entry name" value="MANNOSYL-D-GLYCERATE TRANSPORT/METABOLISM SYSTEM REPRESSOR MNGR-RELATED"/>
    <property type="match status" value="1"/>
</dbReference>
<proteinExistence type="predicted"/>
<sequence>MTYMKKYQIVSDKITNYIKEKGLVQGDKIPKIDTLIEMYGVSKATIIQALSLLAQKGIVYKVQGSGIFVRRPSISGYISLTSNRGFGEVLDNENTKVLKFEEIELPEKERKLMRCDEKSLCYHVVRLHFYQDKPVVLESSYFLKEYIPFLSKDIAKGSIFKFIEEGLNTEIRFSDKYIEVKKLTAEQADLLQLEEGDPALEVNDVYYLAKGQIFNCSKLIYNYQNSKFFDQSPDELI</sequence>
<dbReference type="SMART" id="SM00866">
    <property type="entry name" value="UTRA"/>
    <property type="match status" value="1"/>
</dbReference>
<evidence type="ECO:0000256" key="3">
    <source>
        <dbReference type="ARBA" id="ARBA00023163"/>
    </source>
</evidence>
<evidence type="ECO:0000313" key="5">
    <source>
        <dbReference type="EMBL" id="KRL89278.1"/>
    </source>
</evidence>
<reference evidence="5 6" key="1">
    <citation type="journal article" date="2015" name="Genome Announc.">
        <title>Expanding the biotechnology potential of lactobacilli through comparative genomics of 213 strains and associated genera.</title>
        <authorList>
            <person name="Sun Z."/>
            <person name="Harris H.M."/>
            <person name="McCann A."/>
            <person name="Guo C."/>
            <person name="Argimon S."/>
            <person name="Zhang W."/>
            <person name="Yang X."/>
            <person name="Jeffery I.B."/>
            <person name="Cooney J.C."/>
            <person name="Kagawa T.F."/>
            <person name="Liu W."/>
            <person name="Song Y."/>
            <person name="Salvetti E."/>
            <person name="Wrobel A."/>
            <person name="Rasinkangas P."/>
            <person name="Parkhill J."/>
            <person name="Rea M.C."/>
            <person name="O'Sullivan O."/>
            <person name="Ritari J."/>
            <person name="Douillard F.P."/>
            <person name="Paul Ross R."/>
            <person name="Yang R."/>
            <person name="Briner A.E."/>
            <person name="Felis G.E."/>
            <person name="de Vos W.M."/>
            <person name="Barrangou R."/>
            <person name="Klaenhammer T.R."/>
            <person name="Caufield P.W."/>
            <person name="Cui Y."/>
            <person name="Zhang H."/>
            <person name="O'Toole P.W."/>
        </authorList>
    </citation>
    <scope>NUCLEOTIDE SEQUENCE [LARGE SCALE GENOMIC DNA]</scope>
    <source>
        <strain evidence="5 6">DSM 16043</strain>
    </source>
</reference>
<dbReference type="Gene3D" id="1.10.10.10">
    <property type="entry name" value="Winged helix-like DNA-binding domain superfamily/Winged helix DNA-binding domain"/>
    <property type="match status" value="1"/>
</dbReference>
<dbReference type="AlphaFoldDB" id="A0A0R1U8A4"/>
<dbReference type="InterPro" id="IPR011663">
    <property type="entry name" value="UTRA"/>
</dbReference>
<keyword evidence="2" id="KW-0238">DNA-binding</keyword>
<dbReference type="PATRIC" id="fig|1423763.3.peg.910"/>